<dbReference type="Proteomes" id="UP001165160">
    <property type="component" value="Unassembled WGS sequence"/>
</dbReference>
<dbReference type="AlphaFoldDB" id="A0A9W7BSB7"/>
<dbReference type="InterPro" id="IPR036865">
    <property type="entry name" value="CRAL-TRIO_dom_sf"/>
</dbReference>
<evidence type="ECO:0000313" key="3">
    <source>
        <dbReference type="EMBL" id="GMH95834.1"/>
    </source>
</evidence>
<gene>
    <name evidence="3" type="ORF">TrVE_jg74</name>
</gene>
<feature type="domain" description="CRAL-TRIO" evidence="2">
    <location>
        <begin position="260"/>
        <end position="418"/>
    </location>
</feature>
<reference evidence="4" key="1">
    <citation type="journal article" date="2023" name="Commun. Biol.">
        <title>Genome analysis of Parmales, the sister group of diatoms, reveals the evolutionary specialization of diatoms from phago-mixotrophs to photoautotrophs.</title>
        <authorList>
            <person name="Ban H."/>
            <person name="Sato S."/>
            <person name="Yoshikawa S."/>
            <person name="Yamada K."/>
            <person name="Nakamura Y."/>
            <person name="Ichinomiya M."/>
            <person name="Sato N."/>
            <person name="Blanc-Mathieu R."/>
            <person name="Endo H."/>
            <person name="Kuwata A."/>
            <person name="Ogata H."/>
        </authorList>
    </citation>
    <scope>NUCLEOTIDE SEQUENCE [LARGE SCALE GENOMIC DNA]</scope>
    <source>
        <strain evidence="4">NIES 3699</strain>
    </source>
</reference>
<dbReference type="InterPro" id="IPR001251">
    <property type="entry name" value="CRAL-TRIO_dom"/>
</dbReference>
<evidence type="ECO:0000256" key="1">
    <source>
        <dbReference type="SAM" id="MobiDB-lite"/>
    </source>
</evidence>
<feature type="compositionally biased region" description="Polar residues" evidence="1">
    <location>
        <begin position="152"/>
        <end position="174"/>
    </location>
</feature>
<dbReference type="PANTHER" id="PTHR45824">
    <property type="entry name" value="GH16843P"/>
    <property type="match status" value="1"/>
</dbReference>
<organism evidence="3 4">
    <name type="scientific">Triparma verrucosa</name>
    <dbReference type="NCBI Taxonomy" id="1606542"/>
    <lineage>
        <taxon>Eukaryota</taxon>
        <taxon>Sar</taxon>
        <taxon>Stramenopiles</taxon>
        <taxon>Ochrophyta</taxon>
        <taxon>Bolidophyceae</taxon>
        <taxon>Parmales</taxon>
        <taxon>Triparmaceae</taxon>
        <taxon>Triparma</taxon>
    </lineage>
</organism>
<dbReference type="PANTHER" id="PTHR45824:SF29">
    <property type="entry name" value="GH16843P"/>
    <property type="match status" value="1"/>
</dbReference>
<feature type="compositionally biased region" description="Acidic residues" evidence="1">
    <location>
        <begin position="85"/>
        <end position="94"/>
    </location>
</feature>
<dbReference type="CDD" id="cd00170">
    <property type="entry name" value="SEC14"/>
    <property type="match status" value="1"/>
</dbReference>
<dbReference type="InterPro" id="IPR052578">
    <property type="entry name" value="PI_Transfer_CRAL-TRIO"/>
</dbReference>
<sequence length="427" mass="47537">MKSPQPTPSPTPPPASPTIAEYFTTLFDANIAIRDELSTSPRLRSTSVGDAAGFSAFFEDFIDDVKKIFEDNPLERKEHYHDLSCDDDDDDELTVESPPLSPAALPPISPPTATAGVGSKQRSRLSPTSIFACCRRSPGPPPDREFDLLHPSTPSSKPNSNRPRINTIDSTPTRKNTRRPSLRNSFSHRLSFVDADNATDEELVSHVRPMFPMCSDNELRRFCKKAGGSKAKMEEGLREHLKWREMEASEEKLRAAEEGLGDGASKTFIRKLDGLSNDGFPVLYIQGGKFDPSIPVENYTLKVAKLLFDLFNFEDVGRAAVLVDCRAGKGWPNPRADKMIPLIKNVNSLLANHFPDRTHQIILYPIPGFMKPIWNTISMLLDKKARSQFYVLAGANSLTAKVPKEMQNFVSISIIPEDMRQFHAGLP</sequence>
<dbReference type="PROSITE" id="PS50191">
    <property type="entry name" value="CRAL_TRIO"/>
    <property type="match status" value="1"/>
</dbReference>
<dbReference type="SUPFAM" id="SSF52087">
    <property type="entry name" value="CRAL/TRIO domain"/>
    <property type="match status" value="1"/>
</dbReference>
<comment type="caution">
    <text evidence="3">The sequence shown here is derived from an EMBL/GenBank/DDBJ whole genome shotgun (WGS) entry which is preliminary data.</text>
</comment>
<proteinExistence type="predicted"/>
<dbReference type="GO" id="GO:0008526">
    <property type="term" value="F:phosphatidylinositol transfer activity"/>
    <property type="evidence" value="ECO:0007669"/>
    <property type="project" value="TreeGrafter"/>
</dbReference>
<dbReference type="EMBL" id="BRXX01000174">
    <property type="protein sequence ID" value="GMH95834.1"/>
    <property type="molecule type" value="Genomic_DNA"/>
</dbReference>
<accession>A0A9W7BSB7</accession>
<name>A0A9W7BSB7_9STRA</name>
<feature type="compositionally biased region" description="Pro residues" evidence="1">
    <location>
        <begin position="99"/>
        <end position="110"/>
    </location>
</feature>
<feature type="region of interest" description="Disordered" evidence="1">
    <location>
        <begin position="81"/>
        <end position="182"/>
    </location>
</feature>
<dbReference type="Gene3D" id="3.40.525.10">
    <property type="entry name" value="CRAL-TRIO lipid binding domain"/>
    <property type="match status" value="1"/>
</dbReference>
<dbReference type="Pfam" id="PF00650">
    <property type="entry name" value="CRAL_TRIO"/>
    <property type="match status" value="1"/>
</dbReference>
<evidence type="ECO:0000313" key="4">
    <source>
        <dbReference type="Proteomes" id="UP001165160"/>
    </source>
</evidence>
<evidence type="ECO:0000259" key="2">
    <source>
        <dbReference type="PROSITE" id="PS50191"/>
    </source>
</evidence>
<protein>
    <recommendedName>
        <fullName evidence="2">CRAL-TRIO domain-containing protein</fullName>
    </recommendedName>
</protein>
<keyword evidence="4" id="KW-1185">Reference proteome</keyword>